<comment type="subcellular location">
    <subcellularLocation>
        <location evidence="1">Cell membrane</location>
        <topology evidence="1">Multi-pass membrane protein</topology>
    </subcellularLocation>
</comment>
<feature type="transmembrane region" description="Helical" evidence="6">
    <location>
        <begin position="772"/>
        <end position="792"/>
    </location>
</feature>
<dbReference type="Proteomes" id="UP000283523">
    <property type="component" value="Unassembled WGS sequence"/>
</dbReference>
<dbReference type="Pfam" id="PF12704">
    <property type="entry name" value="MacB_PCD"/>
    <property type="match status" value="2"/>
</dbReference>
<evidence type="ECO:0000259" key="8">
    <source>
        <dbReference type="Pfam" id="PF12704"/>
    </source>
</evidence>
<dbReference type="InterPro" id="IPR025857">
    <property type="entry name" value="MacB_PCD"/>
</dbReference>
<dbReference type="PANTHER" id="PTHR30572">
    <property type="entry name" value="MEMBRANE COMPONENT OF TRANSPORTER-RELATED"/>
    <property type="match status" value="1"/>
</dbReference>
<feature type="transmembrane region" description="Helical" evidence="6">
    <location>
        <begin position="518"/>
        <end position="538"/>
    </location>
</feature>
<accession>A0A418M692</accession>
<evidence type="ECO:0000313" key="9">
    <source>
        <dbReference type="EMBL" id="RIV21306.1"/>
    </source>
</evidence>
<dbReference type="AlphaFoldDB" id="A0A418M692"/>
<dbReference type="OrthoDB" id="5933722at2"/>
<evidence type="ECO:0000256" key="4">
    <source>
        <dbReference type="ARBA" id="ARBA00022989"/>
    </source>
</evidence>
<feature type="domain" description="ABC3 transporter permease C-terminal" evidence="7">
    <location>
        <begin position="775"/>
        <end position="888"/>
    </location>
</feature>
<organism evidence="9 10">
    <name type="scientific">Fibrisoma montanum</name>
    <dbReference type="NCBI Taxonomy" id="2305895"/>
    <lineage>
        <taxon>Bacteria</taxon>
        <taxon>Pseudomonadati</taxon>
        <taxon>Bacteroidota</taxon>
        <taxon>Cytophagia</taxon>
        <taxon>Cytophagales</taxon>
        <taxon>Spirosomataceae</taxon>
        <taxon>Fibrisoma</taxon>
    </lineage>
</organism>
<feature type="transmembrane region" description="Helical" evidence="6">
    <location>
        <begin position="856"/>
        <end position="878"/>
    </location>
</feature>
<dbReference type="InterPro" id="IPR047699">
    <property type="entry name" value="Permease_put_prefix"/>
</dbReference>
<feature type="domain" description="MacB-like periplasmic core" evidence="8">
    <location>
        <begin position="102"/>
        <end position="313"/>
    </location>
</feature>
<gene>
    <name evidence="9" type="ORF">DYU11_18015</name>
</gene>
<feature type="transmembrane region" description="Helical" evidence="6">
    <location>
        <begin position="827"/>
        <end position="844"/>
    </location>
</feature>
<evidence type="ECO:0000256" key="1">
    <source>
        <dbReference type="ARBA" id="ARBA00004651"/>
    </source>
</evidence>
<feature type="transmembrane region" description="Helical" evidence="6">
    <location>
        <begin position="370"/>
        <end position="392"/>
    </location>
</feature>
<name>A0A418M692_9BACT</name>
<protein>
    <submittedName>
        <fullName evidence="9">ABC transporter permease</fullName>
    </submittedName>
</protein>
<dbReference type="PANTHER" id="PTHR30572:SF18">
    <property type="entry name" value="ABC-TYPE MACROLIDE FAMILY EXPORT SYSTEM PERMEASE COMPONENT 2"/>
    <property type="match status" value="1"/>
</dbReference>
<keyword evidence="5 6" id="KW-0472">Membrane</keyword>
<feature type="transmembrane region" description="Helical" evidence="6">
    <location>
        <begin position="426"/>
        <end position="444"/>
    </location>
</feature>
<evidence type="ECO:0000259" key="7">
    <source>
        <dbReference type="Pfam" id="PF02687"/>
    </source>
</evidence>
<feature type="domain" description="ABC3 transporter permease C-terminal" evidence="7">
    <location>
        <begin position="376"/>
        <end position="488"/>
    </location>
</feature>
<dbReference type="NCBIfam" id="NF038404">
    <property type="entry name" value="perm_prefix_2"/>
    <property type="match status" value="1"/>
</dbReference>
<keyword evidence="3 6" id="KW-0812">Transmembrane</keyword>
<evidence type="ECO:0000256" key="2">
    <source>
        <dbReference type="ARBA" id="ARBA00022475"/>
    </source>
</evidence>
<evidence type="ECO:0000256" key="5">
    <source>
        <dbReference type="ARBA" id="ARBA00023136"/>
    </source>
</evidence>
<evidence type="ECO:0000313" key="10">
    <source>
        <dbReference type="Proteomes" id="UP000283523"/>
    </source>
</evidence>
<sequence>MPNATRPPRWATRLLSWWSHPDTREDVQGDLLELYHYWVRTVGKRRADWRYCLNALRLLRPLAKQKQSTEYAQPFFLSPDMIRNYIKIALRNLWRKKAFATINIVGLAVGLATCLLIMLFVTHELSYDRYYANADRMFRMTMNGQIGGKELRTAPVGVPAGPALVHDYPGVEAAVRLYQEGTFIVKRGSARFKEEHVVFPDSNFFQFFSIPLLQGDKRTVLREPNTIVITETIARKYFGAQNPIGQTLTLGSRALFRVTGVCQDIPSNTHFHYNIFGSLSSIDLRNTWLSSGALTYLTLRPGYSIETLKAQMPDLVQRYIGPELQQLLGISLAEFSRKGDRFGFQFQPVTDIHLHSDLEGEIEPNGDIKYVYIFSAIAAFILLIACINFMNLSTAGSAGRAKEVGIRKALGSQQQQLIGQFLSESVLITFMALLIGLGIVLAVLPGFNQLAGKQFDLSTLTSGWMLPGIGFGCLLVGLLAGSYPAFFLSAFRPITVLKGNGSALALQSGARSGQLRNTLVTVQFVVSIGMIISTLTVYQQLDFIQSKKVGYDKDQVLIIHDTYALDNKVNALKAELTRLSQVRAVTLAGYLPAGASNTGTDGFQSTNSKGESVTYRNQAYYIDESYLPTLGIRLALGRNFSKAFPSDSSAVLINEAAARQFGWTASRGKNPIGQRLTAVGNGSPESKRTYTVVGVVKDFHFASMHQPIAPLVMIYGADSYQMALRIHTRDMAALLGQIERIWKTQTDNPFAYSFLNDRFNTMYQSEQRIGQLFTIFAGLTIFIACLGLFGLATFTAQRRTKEIGVRKVLGASVASIVGLLSKDFLKPVVLALLIATPIAWYGMSRWLQDFAYKIDLSWWMFALAGIAAIGIALLTVSFQSIKAALMNPVKSLRSE</sequence>
<proteinExistence type="predicted"/>
<dbReference type="GO" id="GO:0005886">
    <property type="term" value="C:plasma membrane"/>
    <property type="evidence" value="ECO:0007669"/>
    <property type="project" value="UniProtKB-SubCell"/>
</dbReference>
<feature type="transmembrane region" description="Helical" evidence="6">
    <location>
        <begin position="464"/>
        <end position="488"/>
    </location>
</feature>
<keyword evidence="4 6" id="KW-1133">Transmembrane helix</keyword>
<dbReference type="InterPro" id="IPR003838">
    <property type="entry name" value="ABC3_permease_C"/>
</dbReference>
<keyword evidence="2" id="KW-1003">Cell membrane</keyword>
<evidence type="ECO:0000256" key="3">
    <source>
        <dbReference type="ARBA" id="ARBA00022692"/>
    </source>
</evidence>
<feature type="domain" description="MacB-like periplasmic core" evidence="8">
    <location>
        <begin position="525"/>
        <end position="714"/>
    </location>
</feature>
<keyword evidence="10" id="KW-1185">Reference proteome</keyword>
<feature type="transmembrane region" description="Helical" evidence="6">
    <location>
        <begin position="98"/>
        <end position="121"/>
    </location>
</feature>
<evidence type="ECO:0000256" key="6">
    <source>
        <dbReference type="SAM" id="Phobius"/>
    </source>
</evidence>
<dbReference type="RefSeq" id="WP_119669100.1">
    <property type="nucleotide sequence ID" value="NZ_QXED01000005.1"/>
</dbReference>
<dbReference type="InterPro" id="IPR050250">
    <property type="entry name" value="Macrolide_Exporter_MacB"/>
</dbReference>
<dbReference type="GO" id="GO:0022857">
    <property type="term" value="F:transmembrane transporter activity"/>
    <property type="evidence" value="ECO:0007669"/>
    <property type="project" value="TreeGrafter"/>
</dbReference>
<reference evidence="9 10" key="1">
    <citation type="submission" date="2018-08" db="EMBL/GenBank/DDBJ databases">
        <title>Fibrisoma montanum sp. nov., isolated from Danxia mountain soil.</title>
        <authorList>
            <person name="Huang Y."/>
        </authorList>
    </citation>
    <scope>NUCLEOTIDE SEQUENCE [LARGE SCALE GENOMIC DNA]</scope>
    <source>
        <strain evidence="9 10">HYT19</strain>
    </source>
</reference>
<dbReference type="Pfam" id="PF02687">
    <property type="entry name" value="FtsX"/>
    <property type="match status" value="2"/>
</dbReference>
<comment type="caution">
    <text evidence="9">The sequence shown here is derived from an EMBL/GenBank/DDBJ whole genome shotgun (WGS) entry which is preliminary data.</text>
</comment>
<dbReference type="EMBL" id="QXED01000005">
    <property type="protein sequence ID" value="RIV21306.1"/>
    <property type="molecule type" value="Genomic_DNA"/>
</dbReference>